<sequence length="110" mass="13350">MVTTNIFTFVGFSNPRHREEAKLGKGINKSAFKNVFYNYPYKKKKEELFQPDENLFYVYFKESVPSVKQFHLENIDEYYEFKDIKDMQKGYKIQENDENYFTFYGFINAK</sequence>
<comment type="caution">
    <text evidence="1">The sequence shown here is derived from an EMBL/GenBank/DDBJ whole genome shotgun (WGS) entry which is preliminary data.</text>
</comment>
<dbReference type="EMBL" id="JAPFFF010000016">
    <property type="protein sequence ID" value="KAK8865470.1"/>
    <property type="molecule type" value="Genomic_DNA"/>
</dbReference>
<reference evidence="1 2" key="1">
    <citation type="submission" date="2024-04" db="EMBL/GenBank/DDBJ databases">
        <title>Tritrichomonas musculus Genome.</title>
        <authorList>
            <person name="Alves-Ferreira E."/>
            <person name="Grigg M."/>
            <person name="Lorenzi H."/>
            <person name="Galac M."/>
        </authorList>
    </citation>
    <scope>NUCLEOTIDE SEQUENCE [LARGE SCALE GENOMIC DNA]</scope>
    <source>
        <strain evidence="1 2">EAF2021</strain>
    </source>
</reference>
<gene>
    <name evidence="1" type="ORF">M9Y10_011018</name>
</gene>
<dbReference type="Proteomes" id="UP001470230">
    <property type="component" value="Unassembled WGS sequence"/>
</dbReference>
<name>A0ABR2IMH7_9EUKA</name>
<proteinExistence type="predicted"/>
<accession>A0ABR2IMH7</accession>
<protein>
    <submittedName>
        <fullName evidence="1">Uncharacterized protein</fullName>
    </submittedName>
</protein>
<organism evidence="1 2">
    <name type="scientific">Tritrichomonas musculus</name>
    <dbReference type="NCBI Taxonomy" id="1915356"/>
    <lineage>
        <taxon>Eukaryota</taxon>
        <taxon>Metamonada</taxon>
        <taxon>Parabasalia</taxon>
        <taxon>Tritrichomonadida</taxon>
        <taxon>Tritrichomonadidae</taxon>
        <taxon>Tritrichomonas</taxon>
    </lineage>
</organism>
<evidence type="ECO:0000313" key="1">
    <source>
        <dbReference type="EMBL" id="KAK8865470.1"/>
    </source>
</evidence>
<keyword evidence="2" id="KW-1185">Reference proteome</keyword>
<evidence type="ECO:0000313" key="2">
    <source>
        <dbReference type="Proteomes" id="UP001470230"/>
    </source>
</evidence>